<sequence length="264" mass="30052">MPSPFPGMDPWLERSMIFPDLHNRLIIGLSEVLNPLLQPNYFAISANRVWIETGKTREPDISVYHDDRATENQQPNALSATSLVESGLLMLDAEEEETREEMYLEIRSGDGDRLVTAVEILSLANKSSPAGRAEYQKKQKEYLRGGVNLVEIDLLRGGIHTTFVSKNQLGKHAVCDYHLCITLASGEKCYVTPIRLEDRLPPVYIPLEDTVKPVRVELQPIFDRCYDAMPYARLAKYAEQYPDPPLSAEQRTWAHRILEESRLL</sequence>
<reference evidence="1" key="1">
    <citation type="submission" date="2021-05" db="EMBL/GenBank/DDBJ databases">
        <title>Complete genome sequence of the cellulolytic planctomycete Telmatocola sphagniphila SP2T and characterization of the first cellulase from planctomycetes.</title>
        <authorList>
            <person name="Rakitin A.L."/>
            <person name="Beletsky A.V."/>
            <person name="Naumoff D.G."/>
            <person name="Kulichevskaya I.S."/>
            <person name="Mardanov A.V."/>
            <person name="Ravin N.V."/>
            <person name="Dedysh S.N."/>
        </authorList>
    </citation>
    <scope>NUCLEOTIDE SEQUENCE</scope>
    <source>
        <strain evidence="1">SP2T</strain>
    </source>
</reference>
<keyword evidence="2" id="KW-1185">Reference proteome</keyword>
<evidence type="ECO:0000313" key="1">
    <source>
        <dbReference type="EMBL" id="QVL30136.1"/>
    </source>
</evidence>
<dbReference type="Pfam" id="PF13267">
    <property type="entry name" value="DUF4058"/>
    <property type="match status" value="1"/>
</dbReference>
<gene>
    <name evidence="1" type="ORF">KIH39_14870</name>
</gene>
<dbReference type="KEGG" id="tsph:KIH39_14870"/>
<accession>A0A8E6B1W1</accession>
<proteinExistence type="predicted"/>
<dbReference type="RefSeq" id="WP_213494020.1">
    <property type="nucleotide sequence ID" value="NZ_CP074694.1"/>
</dbReference>
<evidence type="ECO:0000313" key="2">
    <source>
        <dbReference type="Proteomes" id="UP000676194"/>
    </source>
</evidence>
<dbReference type="InterPro" id="IPR025132">
    <property type="entry name" value="DUF4058"/>
</dbReference>
<dbReference type="EMBL" id="CP074694">
    <property type="protein sequence ID" value="QVL30136.1"/>
    <property type="molecule type" value="Genomic_DNA"/>
</dbReference>
<protein>
    <submittedName>
        <fullName evidence="1">DUF4058 family protein</fullName>
    </submittedName>
</protein>
<name>A0A8E6B1W1_9BACT</name>
<dbReference type="Proteomes" id="UP000676194">
    <property type="component" value="Chromosome"/>
</dbReference>
<dbReference type="AlphaFoldDB" id="A0A8E6B1W1"/>
<organism evidence="1 2">
    <name type="scientific">Telmatocola sphagniphila</name>
    <dbReference type="NCBI Taxonomy" id="1123043"/>
    <lineage>
        <taxon>Bacteria</taxon>
        <taxon>Pseudomonadati</taxon>
        <taxon>Planctomycetota</taxon>
        <taxon>Planctomycetia</taxon>
        <taxon>Gemmatales</taxon>
        <taxon>Gemmataceae</taxon>
    </lineage>
</organism>